<feature type="chain" id="PRO_5015659643" evidence="2">
    <location>
        <begin position="30"/>
        <end position="124"/>
    </location>
</feature>
<evidence type="ECO:0000313" key="3">
    <source>
        <dbReference type="EMBL" id="PAN07459.1"/>
    </source>
</evidence>
<feature type="compositionally biased region" description="Pro residues" evidence="1">
    <location>
        <begin position="73"/>
        <end position="86"/>
    </location>
</feature>
<dbReference type="EMBL" id="CM008046">
    <property type="protein sequence ID" value="PAN07459.1"/>
    <property type="molecule type" value="Genomic_DNA"/>
</dbReference>
<keyword evidence="2" id="KW-0732">Signal</keyword>
<dbReference type="Proteomes" id="UP000243499">
    <property type="component" value="Chromosome 1"/>
</dbReference>
<accession>A0A2S3GRV7</accession>
<organism evidence="3">
    <name type="scientific">Panicum hallii</name>
    <dbReference type="NCBI Taxonomy" id="206008"/>
    <lineage>
        <taxon>Eukaryota</taxon>
        <taxon>Viridiplantae</taxon>
        <taxon>Streptophyta</taxon>
        <taxon>Embryophyta</taxon>
        <taxon>Tracheophyta</taxon>
        <taxon>Spermatophyta</taxon>
        <taxon>Magnoliopsida</taxon>
        <taxon>Liliopsida</taxon>
        <taxon>Poales</taxon>
        <taxon>Poaceae</taxon>
        <taxon>PACMAD clade</taxon>
        <taxon>Panicoideae</taxon>
        <taxon>Panicodae</taxon>
        <taxon>Paniceae</taxon>
        <taxon>Panicinae</taxon>
        <taxon>Panicum</taxon>
        <taxon>Panicum sect. Panicum</taxon>
    </lineage>
</organism>
<evidence type="ECO:0000256" key="1">
    <source>
        <dbReference type="SAM" id="MobiDB-lite"/>
    </source>
</evidence>
<feature type="signal peptide" evidence="2">
    <location>
        <begin position="1"/>
        <end position="29"/>
    </location>
</feature>
<evidence type="ECO:0000256" key="2">
    <source>
        <dbReference type="SAM" id="SignalP"/>
    </source>
</evidence>
<dbReference type="Gramene" id="PAN07459">
    <property type="protein sequence ID" value="PAN07459"/>
    <property type="gene ID" value="PAHAL_1G337800"/>
</dbReference>
<feature type="region of interest" description="Disordered" evidence="1">
    <location>
        <begin position="33"/>
        <end position="94"/>
    </location>
</feature>
<protein>
    <submittedName>
        <fullName evidence="3">Uncharacterized protein</fullName>
    </submittedName>
</protein>
<name>A0A2S3GRV7_9POAL</name>
<gene>
    <name evidence="3" type="ORF">PAHAL_1G337800</name>
</gene>
<proteinExistence type="predicted"/>
<sequence>MCSAASIGARTPALGWGILAALLSLATVALVPFPSPSSSSSRTSAPPRLQPLHLDADENRPFLPLPLHKMPSPLAPPNQPPRPPACHLPHRPQPITTAGSAAFPAILLDLAATNPLSQLKTLKS</sequence>
<feature type="compositionally biased region" description="Low complexity" evidence="1">
    <location>
        <begin position="33"/>
        <end position="47"/>
    </location>
</feature>
<reference evidence="3" key="1">
    <citation type="submission" date="2018-04" db="EMBL/GenBank/DDBJ databases">
        <title>WGS assembly of Panicum hallii.</title>
        <authorList>
            <person name="Lovell J."/>
            <person name="Jenkins J."/>
            <person name="Lowry D."/>
            <person name="Mamidi S."/>
            <person name="Sreedasyam A."/>
            <person name="Weng X."/>
            <person name="Barry K."/>
            <person name="Bonette J."/>
            <person name="Campitelli B."/>
            <person name="Daum C."/>
            <person name="Gordon S."/>
            <person name="Gould B."/>
            <person name="Lipzen A."/>
            <person name="Macqueen A."/>
            <person name="Palacio-Mejia J."/>
            <person name="Plott C."/>
            <person name="Shakirov E."/>
            <person name="Shu S."/>
            <person name="Yoshinaga Y."/>
            <person name="Zane M."/>
            <person name="Rokhsar D."/>
            <person name="Grimwood J."/>
            <person name="Schmutz J."/>
            <person name="Juenger T."/>
        </authorList>
    </citation>
    <scope>NUCLEOTIDE SEQUENCE [LARGE SCALE GENOMIC DNA]</scope>
    <source>
        <strain evidence="3">FIL2</strain>
    </source>
</reference>
<dbReference type="AlphaFoldDB" id="A0A2S3GRV7"/>